<keyword evidence="14" id="KW-1185">Reference proteome</keyword>
<keyword evidence="7" id="KW-0675">Receptor</keyword>
<evidence type="ECO:0000256" key="10">
    <source>
        <dbReference type="SAM" id="Phobius"/>
    </source>
</evidence>
<feature type="transmembrane region" description="Helical" evidence="10">
    <location>
        <begin position="652"/>
        <end position="671"/>
    </location>
</feature>
<dbReference type="InterPro" id="IPR011500">
    <property type="entry name" value="GPCR_3_9-Cys_dom"/>
</dbReference>
<evidence type="ECO:0000256" key="8">
    <source>
        <dbReference type="ARBA" id="ARBA00023180"/>
    </source>
</evidence>
<organism evidence="13 14">
    <name type="scientific">Porites evermanni</name>
    <dbReference type="NCBI Taxonomy" id="104178"/>
    <lineage>
        <taxon>Eukaryota</taxon>
        <taxon>Metazoa</taxon>
        <taxon>Cnidaria</taxon>
        <taxon>Anthozoa</taxon>
        <taxon>Hexacorallia</taxon>
        <taxon>Scleractinia</taxon>
        <taxon>Fungiina</taxon>
        <taxon>Poritidae</taxon>
        <taxon>Porites</taxon>
    </lineage>
</organism>
<evidence type="ECO:0000256" key="9">
    <source>
        <dbReference type="ARBA" id="ARBA00023224"/>
    </source>
</evidence>
<feature type="transmembrane region" description="Helical" evidence="10">
    <location>
        <begin position="1506"/>
        <end position="1526"/>
    </location>
</feature>
<dbReference type="SUPFAM" id="SSF53822">
    <property type="entry name" value="Periplasmic binding protein-like I"/>
    <property type="match status" value="2"/>
</dbReference>
<keyword evidence="3 10" id="KW-0812">Transmembrane</keyword>
<dbReference type="CDD" id="cd06350">
    <property type="entry name" value="PBP1_GPCR_family_C-like"/>
    <property type="match status" value="2"/>
</dbReference>
<feature type="transmembrane region" description="Helical" evidence="10">
    <location>
        <begin position="1453"/>
        <end position="1477"/>
    </location>
</feature>
<feature type="signal peptide" evidence="11">
    <location>
        <begin position="1"/>
        <end position="18"/>
    </location>
</feature>
<keyword evidence="11" id="KW-0732">Signal</keyword>
<feature type="domain" description="G-protein coupled receptors family 3 profile" evidence="12">
    <location>
        <begin position="577"/>
        <end position="846"/>
    </location>
</feature>
<feature type="transmembrane region" description="Helical" evidence="10">
    <location>
        <begin position="774"/>
        <end position="794"/>
    </location>
</feature>
<dbReference type="PROSITE" id="PS50259">
    <property type="entry name" value="G_PROTEIN_RECEP_F3_4"/>
    <property type="match status" value="2"/>
</dbReference>
<evidence type="ECO:0000256" key="2">
    <source>
        <dbReference type="ARBA" id="ARBA00022475"/>
    </source>
</evidence>
<dbReference type="SUPFAM" id="SSF57184">
    <property type="entry name" value="Growth factor receptor domain"/>
    <property type="match status" value="1"/>
</dbReference>
<dbReference type="InterPro" id="IPR001828">
    <property type="entry name" value="ANF_lig-bd_rcpt"/>
</dbReference>
<evidence type="ECO:0000259" key="12">
    <source>
        <dbReference type="PROSITE" id="PS50259"/>
    </source>
</evidence>
<evidence type="ECO:0000256" key="6">
    <source>
        <dbReference type="ARBA" id="ARBA00023136"/>
    </source>
</evidence>
<feature type="chain" id="PRO_5046805260" description="G-protein coupled receptors family 3 profile domain-containing protein" evidence="11">
    <location>
        <begin position="19"/>
        <end position="1688"/>
    </location>
</feature>
<evidence type="ECO:0000256" key="11">
    <source>
        <dbReference type="SAM" id="SignalP"/>
    </source>
</evidence>
<feature type="transmembrane region" description="Helical" evidence="10">
    <location>
        <begin position="741"/>
        <end position="762"/>
    </location>
</feature>
<comment type="caution">
    <text evidence="13">The sequence shown here is derived from an EMBL/GenBank/DDBJ whole genome shotgun (WGS) entry which is preliminary data.</text>
</comment>
<accession>A0ABN8LP51</accession>
<keyword evidence="6 10" id="KW-0472">Membrane</keyword>
<dbReference type="CDD" id="cd13953">
    <property type="entry name" value="7tm_classC_mGluR-like"/>
    <property type="match status" value="2"/>
</dbReference>
<dbReference type="Gene3D" id="3.40.50.2300">
    <property type="match status" value="4"/>
</dbReference>
<comment type="subcellular location">
    <subcellularLocation>
        <location evidence="1">Cell membrane</location>
        <topology evidence="1">Multi-pass membrane protein</topology>
    </subcellularLocation>
</comment>
<dbReference type="Gene3D" id="2.10.50.30">
    <property type="entry name" value="GPCR, family 3, nine cysteines domain"/>
    <property type="match status" value="2"/>
</dbReference>
<evidence type="ECO:0000256" key="1">
    <source>
        <dbReference type="ARBA" id="ARBA00004651"/>
    </source>
</evidence>
<evidence type="ECO:0000256" key="3">
    <source>
        <dbReference type="ARBA" id="ARBA00022692"/>
    </source>
</evidence>
<dbReference type="EMBL" id="CALNXI010000057">
    <property type="protein sequence ID" value="CAH3017209.1"/>
    <property type="molecule type" value="Genomic_DNA"/>
</dbReference>
<gene>
    <name evidence="13" type="ORF">PEVE_00036082</name>
</gene>
<feature type="transmembrane region" description="Helical" evidence="10">
    <location>
        <begin position="1553"/>
        <end position="1577"/>
    </location>
</feature>
<protein>
    <recommendedName>
        <fullName evidence="12">G-protein coupled receptors family 3 profile domain-containing protein</fullName>
    </recommendedName>
</protein>
<name>A0ABN8LP51_9CNID</name>
<dbReference type="InterPro" id="IPR009030">
    <property type="entry name" value="Growth_fac_rcpt_cys_sf"/>
</dbReference>
<dbReference type="Pfam" id="PF01094">
    <property type="entry name" value="ANF_receptor"/>
    <property type="match status" value="2"/>
</dbReference>
<keyword evidence="2" id="KW-1003">Cell membrane</keyword>
<feature type="transmembrane region" description="Helical" evidence="10">
    <location>
        <begin position="571"/>
        <end position="600"/>
    </location>
</feature>
<feature type="transmembrane region" description="Helical" evidence="10">
    <location>
        <begin position="1427"/>
        <end position="1447"/>
    </location>
</feature>
<keyword evidence="5" id="KW-0297">G-protein coupled receptor</keyword>
<dbReference type="Pfam" id="PF07562">
    <property type="entry name" value="NCD3G"/>
    <property type="match status" value="2"/>
</dbReference>
<evidence type="ECO:0000313" key="13">
    <source>
        <dbReference type="EMBL" id="CAH3017209.1"/>
    </source>
</evidence>
<dbReference type="PRINTS" id="PR00248">
    <property type="entry name" value="GPCRMGR"/>
</dbReference>
<evidence type="ECO:0000256" key="7">
    <source>
        <dbReference type="ARBA" id="ARBA00023170"/>
    </source>
</evidence>
<reference evidence="13 14" key="1">
    <citation type="submission" date="2022-05" db="EMBL/GenBank/DDBJ databases">
        <authorList>
            <consortium name="Genoscope - CEA"/>
            <person name="William W."/>
        </authorList>
    </citation>
    <scope>NUCLEOTIDE SEQUENCE [LARGE SCALE GENOMIC DNA]</scope>
</reference>
<feature type="transmembrane region" description="Helical" evidence="10">
    <location>
        <begin position="1391"/>
        <end position="1415"/>
    </location>
</feature>
<evidence type="ECO:0000256" key="4">
    <source>
        <dbReference type="ARBA" id="ARBA00022989"/>
    </source>
</evidence>
<evidence type="ECO:0000313" key="14">
    <source>
        <dbReference type="Proteomes" id="UP001159427"/>
    </source>
</evidence>
<dbReference type="InterPro" id="IPR038550">
    <property type="entry name" value="GPCR_3_9-Cys_sf"/>
</dbReference>
<dbReference type="InterPro" id="IPR000337">
    <property type="entry name" value="GPCR_3"/>
</dbReference>
<feature type="transmembrane region" description="Helical" evidence="10">
    <location>
        <begin position="692"/>
        <end position="711"/>
    </location>
</feature>
<dbReference type="Proteomes" id="UP001159427">
    <property type="component" value="Unassembled WGS sequence"/>
</dbReference>
<sequence>MVMFTYILLLIAAGRRAAILSNAKGSNRSYQSGDITLGGLFLLHYTTEDGKCGELFPIGLGHVEAMLFAIDKINNNPKLLPNITLGYDIRDYCESITKAMKHTYSFVRRNEIAFKSMVDYCSCSNNTNRTENDCNPMAAVIGPTDSGSAVVVGSLLEVAGIPVISHSATSNELSSPLYRHFFRTASPDSQQANAMADVIQHFNWSFVIVVAMDDSYGRGGAWELEKEAERRKTFCIAFAEYIPRKEYSSKLRRAVNKIKSYTNAKVVVLWLFGSYGRRFLNEAVQQKLKDRTWILSDALATEDDVFVGLKYTEQKIIHGSLGIQPRHLDNQYFKEFVIAETNGFSSRNRVPWWEELWQSRSKVNCSSRLGDNCQDMLFRLIYDTYIPYVVDAVFAVGYALHLMLNCSDHVTHEVVCRDSPLSVDLQEVERYLRIVDFFGLTGRVSFDSSGDPVSSFYDIVHFYTSEEQRQPVKIVIGSWERSRNPKLLLNDTQITWNAQTSGNSIPRSFCQDDCLPGTFRSPTTPCCWNCTKCSVGVISSTINNAKCQECPKGQKPNERGSSCIDLSEAEVVWTSLANILVLLFSSIGIASVAMCSIVFYKHRNTPVVKAANRELSCILMITIALSFSMSIFELAKRTNFTCRFGACWRSSVLATFIAILIIKTMKILSAFRVNVVAEKFKKFILMAKSQTLLVLAMISVQLILVLLWIILDPPSQRRIIKPVDGKIHLSCSLYQSQIGQILQILMIIYVSFLAVVCTFYAFKARNLPENFSEGRYIVLSMYILLLSSIGYYPVDIGLTGSLETSLTCASTLLSSYGLLVCMFGPKIYLVLCKPEQNTHEAFCSQSGDITLGGLFLIHYTTEDGKCGELFPIGLGHVEAMIFAINKINDNPKLLPNITLGYDIRDHCESPAMAMKHTYNFVRRNEIAFKPKSDHCSCADKTNETENERNPIAAVIGPTDSGSAVVVGSLLEVAGIPAISHSATSNELSSPLYRHFFRTASPDSQQANAMADVIQYFNWSYVAVVAMDDSYGRGGAWELEKEAERRKTFCIAFAEYIPRQEYSSKLRRAVNRIKNFPNAKVVVLWLFGSYGRRFLNEAEKWQLDDRTWILSDALASEDDIFPELKNTDQKILHGSLGIQPRYLDHKYFEEFVMEKTTGFSKRNRVPWWEELWQSQITTNCSSSLGAHCQEVLFHLIYDTYVPYVVDAVFAVGHALHLALNCSKPHTAQEVVCPDTSPLINPQEVESYLRKVDFLGLTGRVSFDSSGDPVSSSYDIVHFHASAEKRQPFKTVIGSWEKRRNPKLLFNDTDIDWNTKTSGKSIPKSFCRDDCLPGTFQSLTTPCCWECLKCPTGMISTRTNSVICKECPEGQKPNEKGSNCIHLPEAEVVWTRLANILVLLFAFVGLAVVTICSTILYKHRNTPIVKAANRELSCILMITIALSFSMSVFTLAKRTNFTCTIGVCFSSSVLATFIAILIIKTMKILSAFRVNVIAERFKKFILMAKSQTLLVLALISVQLILVLLWIILDPPSQKRIVKPVEGIIHLSCSLYHLQIGQICQIAMIVYVSFLAIVCTFYAFKARSLPENFNEGRYIVFSMYILLLSSVGYFPVDIGLDGSHATNLKCATTVLSSYGLLICMFGPKIYVVLCKPEQNTRKAFYSQVKKYSFNNGRDTVVSLASESVCGTGQEN</sequence>
<dbReference type="Pfam" id="PF00003">
    <property type="entry name" value="7tm_3"/>
    <property type="match status" value="2"/>
</dbReference>
<keyword evidence="8" id="KW-0325">Glycoprotein</keyword>
<keyword evidence="9" id="KW-0807">Transducer</keyword>
<dbReference type="InterPro" id="IPR050726">
    <property type="entry name" value="mGluR"/>
</dbReference>
<dbReference type="InterPro" id="IPR028082">
    <property type="entry name" value="Peripla_BP_I"/>
</dbReference>
<proteinExistence type="predicted"/>
<keyword evidence="4 10" id="KW-1133">Transmembrane helix</keyword>
<feature type="transmembrane region" description="Helical" evidence="10">
    <location>
        <begin position="1628"/>
        <end position="1646"/>
    </location>
</feature>
<evidence type="ECO:0000256" key="5">
    <source>
        <dbReference type="ARBA" id="ARBA00023040"/>
    </source>
</evidence>
<dbReference type="InterPro" id="IPR017978">
    <property type="entry name" value="GPCR_3_C"/>
</dbReference>
<dbReference type="PANTHER" id="PTHR24060">
    <property type="entry name" value="METABOTROPIC GLUTAMATE RECEPTOR"/>
    <property type="match status" value="1"/>
</dbReference>
<feature type="transmembrane region" description="Helical" evidence="10">
    <location>
        <begin position="1589"/>
        <end position="1608"/>
    </location>
</feature>
<feature type="transmembrane region" description="Helical" evidence="10">
    <location>
        <begin position="612"/>
        <end position="632"/>
    </location>
</feature>
<feature type="domain" description="G-protein coupled receptors family 3 profile" evidence="12">
    <location>
        <begin position="1392"/>
        <end position="1661"/>
    </location>
</feature>